<comment type="caution">
    <text evidence="1">The sequence shown here is derived from an EMBL/GenBank/DDBJ whole genome shotgun (WGS) entry which is preliminary data.</text>
</comment>
<evidence type="ECO:0000313" key="1">
    <source>
        <dbReference type="EMBL" id="KAJ7703677.1"/>
    </source>
</evidence>
<reference evidence="1" key="1">
    <citation type="submission" date="2023-03" db="EMBL/GenBank/DDBJ databases">
        <title>Massive genome expansion in bonnet fungi (Mycena s.s.) driven by repeated elements and novel gene families across ecological guilds.</title>
        <authorList>
            <consortium name="Lawrence Berkeley National Laboratory"/>
            <person name="Harder C.B."/>
            <person name="Miyauchi S."/>
            <person name="Viragh M."/>
            <person name="Kuo A."/>
            <person name="Thoen E."/>
            <person name="Andreopoulos B."/>
            <person name="Lu D."/>
            <person name="Skrede I."/>
            <person name="Drula E."/>
            <person name="Henrissat B."/>
            <person name="Morin E."/>
            <person name="Kohler A."/>
            <person name="Barry K."/>
            <person name="LaButti K."/>
            <person name="Morin E."/>
            <person name="Salamov A."/>
            <person name="Lipzen A."/>
            <person name="Mereny Z."/>
            <person name="Hegedus B."/>
            <person name="Baldrian P."/>
            <person name="Stursova M."/>
            <person name="Weitz H."/>
            <person name="Taylor A."/>
            <person name="Grigoriev I.V."/>
            <person name="Nagy L.G."/>
            <person name="Martin F."/>
            <person name="Kauserud H."/>
        </authorList>
    </citation>
    <scope>NUCLEOTIDE SEQUENCE</scope>
    <source>
        <strain evidence="1">CBHHK067</strain>
    </source>
</reference>
<sequence length="225" mass="24435">MTMPSPPASAFILNSRLEPSRATPHTSSTSPHISRAFSLSTLEFIERAKNNTVASDVPPRTFSLTSMSFSSAQASPPHLVSSGVCISHFAPSSASTPASAFPVPSAISPTSVQTMPAPIPARHYLRHDDTRLDPRRVAESTLPAKRARKACERNEITPSTFRPHVPADRRVLLWTSPYCHEMHLRMLGAGLGIDLQAQIFQGLLRATTEQTREAYGAGPTIRSIL</sequence>
<name>A0AAD7M6G0_MYCRO</name>
<keyword evidence="2" id="KW-1185">Reference proteome</keyword>
<dbReference type="Proteomes" id="UP001221757">
    <property type="component" value="Unassembled WGS sequence"/>
</dbReference>
<accession>A0AAD7M6G0</accession>
<gene>
    <name evidence="1" type="ORF">B0H17DRAFT_1326811</name>
</gene>
<dbReference type="AlphaFoldDB" id="A0AAD7M6G0"/>
<organism evidence="1 2">
    <name type="scientific">Mycena rosella</name>
    <name type="common">Pink bonnet</name>
    <name type="synonym">Agaricus rosellus</name>
    <dbReference type="NCBI Taxonomy" id="1033263"/>
    <lineage>
        <taxon>Eukaryota</taxon>
        <taxon>Fungi</taxon>
        <taxon>Dikarya</taxon>
        <taxon>Basidiomycota</taxon>
        <taxon>Agaricomycotina</taxon>
        <taxon>Agaricomycetes</taxon>
        <taxon>Agaricomycetidae</taxon>
        <taxon>Agaricales</taxon>
        <taxon>Marasmiineae</taxon>
        <taxon>Mycenaceae</taxon>
        <taxon>Mycena</taxon>
    </lineage>
</organism>
<dbReference type="EMBL" id="JARKIE010000012">
    <property type="protein sequence ID" value="KAJ7703677.1"/>
    <property type="molecule type" value="Genomic_DNA"/>
</dbReference>
<protein>
    <submittedName>
        <fullName evidence="1">Uncharacterized protein</fullName>
    </submittedName>
</protein>
<evidence type="ECO:0000313" key="2">
    <source>
        <dbReference type="Proteomes" id="UP001221757"/>
    </source>
</evidence>
<proteinExistence type="predicted"/>